<dbReference type="Gene3D" id="3.40.50.300">
    <property type="entry name" value="P-loop containing nucleotide triphosphate hydrolases"/>
    <property type="match status" value="2"/>
</dbReference>
<dbReference type="Proteomes" id="UP000076722">
    <property type="component" value="Unassembled WGS sequence"/>
</dbReference>
<feature type="domain" description="ABC transporter" evidence="5">
    <location>
        <begin position="309"/>
        <end position="547"/>
    </location>
</feature>
<evidence type="ECO:0000313" key="6">
    <source>
        <dbReference type="EMBL" id="KZS88679.1"/>
    </source>
</evidence>
<proteinExistence type="inferred from homology"/>
<organism evidence="6 7">
    <name type="scientific">Sistotremastrum niveocremeum HHB9708</name>
    <dbReference type="NCBI Taxonomy" id="1314777"/>
    <lineage>
        <taxon>Eukaryota</taxon>
        <taxon>Fungi</taxon>
        <taxon>Dikarya</taxon>
        <taxon>Basidiomycota</taxon>
        <taxon>Agaricomycotina</taxon>
        <taxon>Agaricomycetes</taxon>
        <taxon>Sistotremastrales</taxon>
        <taxon>Sistotremastraceae</taxon>
        <taxon>Sertulicium</taxon>
        <taxon>Sertulicium niveocremeum</taxon>
    </lineage>
</organism>
<dbReference type="AlphaFoldDB" id="A0A164PFL4"/>
<keyword evidence="4" id="KW-0067">ATP-binding</keyword>
<dbReference type="InterPro" id="IPR003593">
    <property type="entry name" value="AAA+_ATPase"/>
</dbReference>
<evidence type="ECO:0000256" key="1">
    <source>
        <dbReference type="ARBA" id="ARBA00005417"/>
    </source>
</evidence>
<evidence type="ECO:0000313" key="7">
    <source>
        <dbReference type="Proteomes" id="UP000076722"/>
    </source>
</evidence>
<name>A0A164PFL4_9AGAM</name>
<protein>
    <submittedName>
        <fullName evidence="6">p-loop containing nucleoside triphosphate hydrolase protein</fullName>
    </submittedName>
</protein>
<dbReference type="InterPro" id="IPR003959">
    <property type="entry name" value="ATPase_AAA_core"/>
</dbReference>
<dbReference type="SMART" id="SM00382">
    <property type="entry name" value="AAA"/>
    <property type="match status" value="1"/>
</dbReference>
<keyword evidence="3" id="KW-0547">Nucleotide-binding</keyword>
<dbReference type="GO" id="GO:0005524">
    <property type="term" value="F:ATP binding"/>
    <property type="evidence" value="ECO:0007669"/>
    <property type="project" value="UniProtKB-KW"/>
</dbReference>
<comment type="similarity">
    <text evidence="1">Belongs to the ABC transporter superfamily.</text>
</comment>
<dbReference type="STRING" id="1314777.A0A164PFL4"/>
<evidence type="ECO:0000256" key="2">
    <source>
        <dbReference type="ARBA" id="ARBA00022448"/>
    </source>
</evidence>
<accession>A0A164PFL4</accession>
<keyword evidence="2" id="KW-0813">Transport</keyword>
<evidence type="ECO:0000256" key="3">
    <source>
        <dbReference type="ARBA" id="ARBA00022741"/>
    </source>
</evidence>
<keyword evidence="6" id="KW-0378">Hydrolase</keyword>
<feature type="non-terminal residue" evidence="6">
    <location>
        <position position="547"/>
    </location>
</feature>
<evidence type="ECO:0000256" key="4">
    <source>
        <dbReference type="ARBA" id="ARBA00022840"/>
    </source>
</evidence>
<dbReference type="PANTHER" id="PTHR43117">
    <property type="entry name" value="OSMOPROTECTANT IMPORT ATP-BINDING PROTEIN OSMV"/>
    <property type="match status" value="1"/>
</dbReference>
<dbReference type="InterPro" id="IPR003439">
    <property type="entry name" value="ABC_transporter-like_ATP-bd"/>
</dbReference>
<gene>
    <name evidence="6" type="ORF">SISNIDRAFT_432468</name>
</gene>
<dbReference type="Pfam" id="PF13304">
    <property type="entry name" value="AAA_21"/>
    <property type="match status" value="1"/>
</dbReference>
<dbReference type="InterPro" id="IPR027417">
    <property type="entry name" value="P-loop_NTPase"/>
</dbReference>
<dbReference type="SUPFAM" id="SSF52540">
    <property type="entry name" value="P-loop containing nucleoside triphosphate hydrolases"/>
    <property type="match status" value="2"/>
</dbReference>
<dbReference type="GO" id="GO:0016887">
    <property type="term" value="F:ATP hydrolysis activity"/>
    <property type="evidence" value="ECO:0007669"/>
    <property type="project" value="InterPro"/>
</dbReference>
<dbReference type="Pfam" id="PF00005">
    <property type="entry name" value="ABC_tran"/>
    <property type="match status" value="1"/>
</dbReference>
<dbReference type="PANTHER" id="PTHR43117:SF4">
    <property type="entry name" value="OSMOPROTECTANT IMPORT ATP-BINDING PROTEIN OSMV"/>
    <property type="match status" value="1"/>
</dbReference>
<keyword evidence="7" id="KW-1185">Reference proteome</keyword>
<sequence>MSLTRSAIARLLSQPKLTTYRRISTIPPKILSLQSSNAFNFGDGDAATPVLRDVSWTINDGESWVVVGSSYKDAVINLLTGHLRISPPPPGGLYPFLSQLDPPSDSHDSVALVSFATRLKAAGGAFYDFSARYGALRDEERITLRESLYAGASIQDREAKNILQELAERLDLTRLLDLPLVALSNGQTRRARILSGLLKRLPVLILDEPFTGLDVQNRPRLSNLLNDMHEARSPRVIIALRPQDPIPDWISHIAVALQSTIVTGERSAAGVEEALHKLLSAPKQHGTEGSVPSNEASFKRASPQKKDVIVMKGVNVSYSTRHILKDVNWTIREGDRWQLQGANGSGKTTLTSLLTGAHPQSYIQSHLHIFSQPRSDIATVTLQQLIGHVSPELFNAFPRRLSGPGALTVKEAIASGFDGNYVYRRRTQAEDERIGEMVDKLGPGAETGNDKDNEIWLDRAFATLPPGEQSLALLIRALVNRPKLIILDEVFAGMDDAMVLRTRQYLREDLGDDQAVVFVGHWESEVPWSIGEGLRVMKMEDGHAVEV</sequence>
<dbReference type="EMBL" id="KV419434">
    <property type="protein sequence ID" value="KZS88679.1"/>
    <property type="molecule type" value="Genomic_DNA"/>
</dbReference>
<dbReference type="OrthoDB" id="10255969at2759"/>
<feature type="domain" description="ABC transporter" evidence="5">
    <location>
        <begin position="33"/>
        <end position="283"/>
    </location>
</feature>
<dbReference type="PROSITE" id="PS50893">
    <property type="entry name" value="ABC_TRANSPORTER_2"/>
    <property type="match status" value="2"/>
</dbReference>
<reference evidence="6 7" key="1">
    <citation type="journal article" date="2016" name="Mol. Biol. Evol.">
        <title>Comparative Genomics of Early-Diverging Mushroom-Forming Fungi Provides Insights into the Origins of Lignocellulose Decay Capabilities.</title>
        <authorList>
            <person name="Nagy L.G."/>
            <person name="Riley R."/>
            <person name="Tritt A."/>
            <person name="Adam C."/>
            <person name="Daum C."/>
            <person name="Floudas D."/>
            <person name="Sun H."/>
            <person name="Yadav J.S."/>
            <person name="Pangilinan J."/>
            <person name="Larsson K.H."/>
            <person name="Matsuura K."/>
            <person name="Barry K."/>
            <person name="Labutti K."/>
            <person name="Kuo R."/>
            <person name="Ohm R.A."/>
            <person name="Bhattacharya S.S."/>
            <person name="Shirouzu T."/>
            <person name="Yoshinaga Y."/>
            <person name="Martin F.M."/>
            <person name="Grigoriev I.V."/>
            <person name="Hibbett D.S."/>
        </authorList>
    </citation>
    <scope>NUCLEOTIDE SEQUENCE [LARGE SCALE GENOMIC DNA]</scope>
    <source>
        <strain evidence="6 7">HHB9708</strain>
    </source>
</reference>
<evidence type="ECO:0000259" key="5">
    <source>
        <dbReference type="PROSITE" id="PS50893"/>
    </source>
</evidence>